<dbReference type="EMBL" id="JACICB010000041">
    <property type="protein sequence ID" value="MBB3710060.1"/>
    <property type="molecule type" value="Genomic_DNA"/>
</dbReference>
<evidence type="ECO:0000313" key="2">
    <source>
        <dbReference type="EMBL" id="MBB3710060.1"/>
    </source>
</evidence>
<reference evidence="2 4" key="2">
    <citation type="submission" date="2020-08" db="EMBL/GenBank/DDBJ databases">
        <title>Genomic Encyclopedia of Type Strains, Phase IV (KMG-IV): sequencing the most valuable type-strain genomes for metagenomic binning, comparative biology and taxonomic classification.</title>
        <authorList>
            <person name="Goeker M."/>
        </authorList>
    </citation>
    <scope>NUCLEOTIDE SEQUENCE [LARGE SCALE GENOMIC DNA]</scope>
    <source>
        <strain evidence="2 4">DSM 10368</strain>
    </source>
</reference>
<protein>
    <submittedName>
        <fullName evidence="1">Uncharacterized protein</fullName>
    </submittedName>
</protein>
<evidence type="ECO:0000313" key="3">
    <source>
        <dbReference type="Proteomes" id="UP000075755"/>
    </source>
</evidence>
<dbReference type="KEGG" id="aak:AA2016_6155"/>
<evidence type="ECO:0000313" key="1">
    <source>
        <dbReference type="EMBL" id="AMS45057.1"/>
    </source>
</evidence>
<dbReference type="EMBL" id="CP015007">
    <property type="protein sequence ID" value="AMS45057.1"/>
    <property type="molecule type" value="Genomic_DNA"/>
</dbReference>
<dbReference type="AlphaFoldDB" id="A0AAC8YV55"/>
<gene>
    <name evidence="1" type="ORF">AA2016_6155</name>
    <name evidence="2" type="ORF">FHS67_006420</name>
</gene>
<keyword evidence="1" id="KW-0614">Plasmid</keyword>
<dbReference type="Proteomes" id="UP000577697">
    <property type="component" value="Unassembled WGS sequence"/>
</dbReference>
<accession>A0AAC8YV55</accession>
<keyword evidence="4" id="KW-1185">Reference proteome</keyword>
<name>A0AAC8YV55_AMIAI</name>
<dbReference type="Gene3D" id="3.90.25.10">
    <property type="entry name" value="UDP-galactose 4-epimerase, domain 1"/>
    <property type="match status" value="1"/>
</dbReference>
<sequence>MVSPDGLAVALGTVLGREVKADPVPREAWVSTLEKMGFPNGQTWAFEEVYDGVNAHWIGFGAGALNALRA</sequence>
<proteinExistence type="predicted"/>
<evidence type="ECO:0000313" key="4">
    <source>
        <dbReference type="Proteomes" id="UP000577697"/>
    </source>
</evidence>
<reference evidence="1 3" key="1">
    <citation type="submission" date="2016-03" db="EMBL/GenBank/DDBJ databases">
        <title>Complete genome of Aminobacter aminovorans KCTC 2477.</title>
        <authorList>
            <person name="Kim K.M."/>
        </authorList>
    </citation>
    <scope>NUCLEOTIDE SEQUENCE [LARGE SCALE GENOMIC DNA]</scope>
    <source>
        <strain evidence="1 3">KCTC 2477</strain>
        <plasmid evidence="1 3">pAA02</plasmid>
    </source>
</reference>
<geneLocation type="plasmid" evidence="1 3">
    <name>pAA02</name>
</geneLocation>
<organism evidence="1 3">
    <name type="scientific">Aminobacter aminovorans</name>
    <name type="common">Chelatobacter heintzii</name>
    <dbReference type="NCBI Taxonomy" id="83263"/>
    <lineage>
        <taxon>Bacteria</taxon>
        <taxon>Pseudomonadati</taxon>
        <taxon>Pseudomonadota</taxon>
        <taxon>Alphaproteobacteria</taxon>
        <taxon>Hyphomicrobiales</taxon>
        <taxon>Phyllobacteriaceae</taxon>
        <taxon>Aminobacter</taxon>
    </lineage>
</organism>
<dbReference type="Proteomes" id="UP000075755">
    <property type="component" value="Plasmid pAA02"/>
</dbReference>